<evidence type="ECO:0000313" key="2">
    <source>
        <dbReference type="Proteomes" id="UP001054945"/>
    </source>
</evidence>
<dbReference type="AlphaFoldDB" id="A0AAV4M8F9"/>
<gene>
    <name evidence="1" type="ORF">CEXT_798721</name>
</gene>
<dbReference type="Proteomes" id="UP001054945">
    <property type="component" value="Unassembled WGS sequence"/>
</dbReference>
<comment type="caution">
    <text evidence="1">The sequence shown here is derived from an EMBL/GenBank/DDBJ whole genome shotgun (WGS) entry which is preliminary data.</text>
</comment>
<proteinExistence type="predicted"/>
<dbReference type="EMBL" id="BPLR01001996">
    <property type="protein sequence ID" value="GIX68737.1"/>
    <property type="molecule type" value="Genomic_DNA"/>
</dbReference>
<accession>A0AAV4M8F9</accession>
<sequence length="124" mass="13983">MKLPDTFKFFILPSVFNLALFPSFQTSSSVGGVLTPPTWLQQPRRYSTKHRVLQTEAAENRIGDASRKQLGYGLRKSVAPGFSEGKFRIARVGFKAMCDILGVSLKNARCRFVSTWGPLQVYFY</sequence>
<evidence type="ECO:0000313" key="1">
    <source>
        <dbReference type="EMBL" id="GIX68737.1"/>
    </source>
</evidence>
<name>A0AAV4M8F9_CAEEX</name>
<protein>
    <submittedName>
        <fullName evidence="1">Uncharacterized protein</fullName>
    </submittedName>
</protein>
<organism evidence="1 2">
    <name type="scientific">Caerostris extrusa</name>
    <name type="common">Bark spider</name>
    <name type="synonym">Caerostris bankana</name>
    <dbReference type="NCBI Taxonomy" id="172846"/>
    <lineage>
        <taxon>Eukaryota</taxon>
        <taxon>Metazoa</taxon>
        <taxon>Ecdysozoa</taxon>
        <taxon>Arthropoda</taxon>
        <taxon>Chelicerata</taxon>
        <taxon>Arachnida</taxon>
        <taxon>Araneae</taxon>
        <taxon>Araneomorphae</taxon>
        <taxon>Entelegynae</taxon>
        <taxon>Araneoidea</taxon>
        <taxon>Araneidae</taxon>
        <taxon>Caerostris</taxon>
    </lineage>
</organism>
<reference evidence="1 2" key="1">
    <citation type="submission" date="2021-06" db="EMBL/GenBank/DDBJ databases">
        <title>Caerostris extrusa draft genome.</title>
        <authorList>
            <person name="Kono N."/>
            <person name="Arakawa K."/>
        </authorList>
    </citation>
    <scope>NUCLEOTIDE SEQUENCE [LARGE SCALE GENOMIC DNA]</scope>
</reference>
<keyword evidence="2" id="KW-1185">Reference proteome</keyword>